<dbReference type="GO" id="GO:0004016">
    <property type="term" value="F:adenylate cyclase activity"/>
    <property type="evidence" value="ECO:0007669"/>
    <property type="project" value="UniProtKB-EC"/>
</dbReference>
<dbReference type="PATRIC" id="fig|1302648.3.peg.574"/>
<dbReference type="CDD" id="cd07762">
    <property type="entry name" value="CYTH-like_Pase_1"/>
    <property type="match status" value="1"/>
</dbReference>
<dbReference type="RefSeq" id="WP_028789624.1">
    <property type="nucleotide sequence ID" value="NZ_JPVT01000058.1"/>
</dbReference>
<organism evidence="2 3">
    <name type="scientific">Tetragenococcus muriaticus 3MR10-3</name>
    <dbReference type="NCBI Taxonomy" id="1302648"/>
    <lineage>
        <taxon>Bacteria</taxon>
        <taxon>Bacillati</taxon>
        <taxon>Bacillota</taxon>
        <taxon>Bacilli</taxon>
        <taxon>Lactobacillales</taxon>
        <taxon>Enterococcaceae</taxon>
        <taxon>Tetragenococcus</taxon>
    </lineage>
</organism>
<evidence type="ECO:0000259" key="1">
    <source>
        <dbReference type="PROSITE" id="PS51707"/>
    </source>
</evidence>
<accession>A0A091C5D4</accession>
<dbReference type="InterPro" id="IPR023577">
    <property type="entry name" value="CYTH_domain"/>
</dbReference>
<keyword evidence="2" id="KW-0456">Lyase</keyword>
<proteinExistence type="predicted"/>
<dbReference type="InterPro" id="IPR033469">
    <property type="entry name" value="CYTH-like_dom_sf"/>
</dbReference>
<feature type="domain" description="CYTH" evidence="1">
    <location>
        <begin position="4"/>
        <end position="190"/>
    </location>
</feature>
<dbReference type="PIRSF" id="PIRSF012526">
    <property type="entry name" value="CYTH_UCP012526"/>
    <property type="match status" value="1"/>
</dbReference>
<protein>
    <submittedName>
        <fullName evidence="2">Adenylate cyclase</fullName>
        <ecNumber evidence="2">4.6.1.1</ecNumber>
    </submittedName>
</protein>
<dbReference type="Gene3D" id="2.40.320.10">
    <property type="entry name" value="Hypothetical Protein Pfu-838710-001"/>
    <property type="match status" value="1"/>
</dbReference>
<evidence type="ECO:0000313" key="2">
    <source>
        <dbReference type="EMBL" id="KFN92129.1"/>
    </source>
</evidence>
<comment type="caution">
    <text evidence="2">The sequence shown here is derived from an EMBL/GenBank/DDBJ whole genome shotgun (WGS) entry which is preliminary data.</text>
</comment>
<sequence length="191" mass="22176">MSEQTEIEFKTLLTRDDYNRLTEYYQLSSESFYTQKNCYFDTPNYKLAANHCGLRIRELTTYGELTLKTPEKVGRLETTDPLSLAQTKNLIKQQQILTTGNVVDKLCDLDILPSDLGLFAELTTKRAEFPIEEGLLALDENWYEKEHDYELELEVENSDKGKQNFQNLLTKFNLSYKPAQNKIVRATQAKK</sequence>
<dbReference type="AlphaFoldDB" id="A0A091C5D4"/>
<keyword evidence="3" id="KW-1185">Reference proteome</keyword>
<dbReference type="EMBL" id="JPVT01000058">
    <property type="protein sequence ID" value="KFN92129.1"/>
    <property type="molecule type" value="Genomic_DNA"/>
</dbReference>
<dbReference type="EC" id="4.6.1.1" evidence="2"/>
<dbReference type="SUPFAM" id="SSF55154">
    <property type="entry name" value="CYTH-like phosphatases"/>
    <property type="match status" value="1"/>
</dbReference>
<gene>
    <name evidence="2" type="ORF">TMU3MR103_0590</name>
</gene>
<name>A0A091C5D4_9ENTE</name>
<dbReference type="PROSITE" id="PS51707">
    <property type="entry name" value="CYTH"/>
    <property type="match status" value="1"/>
</dbReference>
<dbReference type="Pfam" id="PF01928">
    <property type="entry name" value="CYTH"/>
    <property type="match status" value="1"/>
</dbReference>
<evidence type="ECO:0000313" key="3">
    <source>
        <dbReference type="Proteomes" id="UP000029381"/>
    </source>
</evidence>
<dbReference type="Proteomes" id="UP000029381">
    <property type="component" value="Unassembled WGS sequence"/>
</dbReference>
<dbReference type="InterPro" id="IPR009195">
    <property type="entry name" value="Uncharacterised_YjbK"/>
</dbReference>
<reference evidence="2 3" key="1">
    <citation type="submission" date="2014-08" db="EMBL/GenBank/DDBJ databases">
        <title>Genome sequence of Tetragenococcus muriaticus.</title>
        <authorList>
            <person name="Chuea-nongthon C."/>
            <person name="Rodtong S."/>
            <person name="Yongsawatdigul J."/>
            <person name="Steele J.L."/>
            <person name="Liu X.-y."/>
            <person name="Speers J."/>
            <person name="Glasner J.D."/>
            <person name="Neeno-Eckwall E.C."/>
        </authorList>
    </citation>
    <scope>NUCLEOTIDE SEQUENCE [LARGE SCALE GENOMIC DNA]</scope>
    <source>
        <strain evidence="2 3">3MR10-3</strain>
    </source>
</reference>
<dbReference type="SMART" id="SM01118">
    <property type="entry name" value="CYTH"/>
    <property type="match status" value="1"/>
</dbReference>